<dbReference type="InterPro" id="IPR001761">
    <property type="entry name" value="Peripla_BP/Lac1_sug-bd_dom"/>
</dbReference>
<evidence type="ECO:0000256" key="5">
    <source>
        <dbReference type="ARBA" id="ARBA00023163"/>
    </source>
</evidence>
<dbReference type="InterPro" id="IPR010982">
    <property type="entry name" value="Lambda_DNA-bd_dom_sf"/>
</dbReference>
<keyword evidence="8" id="KW-1185">Reference proteome</keyword>
<keyword evidence="4" id="KW-0010">Activator</keyword>
<evidence type="ECO:0000256" key="3">
    <source>
        <dbReference type="ARBA" id="ARBA00023125"/>
    </source>
</evidence>
<dbReference type="GO" id="GO:0003677">
    <property type="term" value="F:DNA binding"/>
    <property type="evidence" value="ECO:0007669"/>
    <property type="project" value="UniProtKB-KW"/>
</dbReference>
<dbReference type="EMBL" id="JBHSAF010000014">
    <property type="protein sequence ID" value="MFC3914402.1"/>
    <property type="molecule type" value="Genomic_DNA"/>
</dbReference>
<dbReference type="Pfam" id="PF00532">
    <property type="entry name" value="Peripla_BP_1"/>
    <property type="match status" value="1"/>
</dbReference>
<evidence type="ECO:0000313" key="7">
    <source>
        <dbReference type="EMBL" id="MFC3914402.1"/>
    </source>
</evidence>
<evidence type="ECO:0000256" key="4">
    <source>
        <dbReference type="ARBA" id="ARBA00023159"/>
    </source>
</evidence>
<dbReference type="InterPro" id="IPR028082">
    <property type="entry name" value="Peripla_BP_I"/>
</dbReference>
<dbReference type="SMART" id="SM00354">
    <property type="entry name" value="HTH_LACI"/>
    <property type="match status" value="1"/>
</dbReference>
<dbReference type="SUPFAM" id="SSF53822">
    <property type="entry name" value="Periplasmic binding protein-like I"/>
    <property type="match status" value="1"/>
</dbReference>
<evidence type="ECO:0000259" key="6">
    <source>
        <dbReference type="PROSITE" id="PS50932"/>
    </source>
</evidence>
<organism evidence="7 8">
    <name type="scientific">Pseudaeromonas sharmana</name>
    <dbReference type="NCBI Taxonomy" id="328412"/>
    <lineage>
        <taxon>Bacteria</taxon>
        <taxon>Pseudomonadati</taxon>
        <taxon>Pseudomonadota</taxon>
        <taxon>Gammaproteobacteria</taxon>
        <taxon>Aeromonadales</taxon>
        <taxon>Aeromonadaceae</taxon>
        <taxon>Pseudaeromonas</taxon>
    </lineage>
</organism>
<keyword evidence="2" id="KW-0805">Transcription regulation</keyword>
<dbReference type="PANTHER" id="PTHR30146">
    <property type="entry name" value="LACI-RELATED TRANSCRIPTIONAL REPRESSOR"/>
    <property type="match status" value="1"/>
</dbReference>
<dbReference type="Gene3D" id="3.40.50.2300">
    <property type="match status" value="2"/>
</dbReference>
<dbReference type="PROSITE" id="PS00356">
    <property type="entry name" value="HTH_LACI_1"/>
    <property type="match status" value="1"/>
</dbReference>
<evidence type="ECO:0000256" key="1">
    <source>
        <dbReference type="ARBA" id="ARBA00022491"/>
    </source>
</evidence>
<dbReference type="Pfam" id="PF00356">
    <property type="entry name" value="LacI"/>
    <property type="match status" value="1"/>
</dbReference>
<sequence>MKNKKRITISDIAELAGVSKATASLVLNGRSKEYRVADETRDRVLAIAAEQHYQPSLHARSLRTHRTHTLGLVVPEMTNYGFALISRELETLCREAGLQLLIACSDENPSQEMMAVNSLLQRQVDGLIVASSLTSDSEYQKINERLPVVQLDRRIGDSALPWVISDSVESTAELIENLALLHPDEIYYLGGPLRLAPSRERLAGYELGLQRAGVQAKPAWVLHGQFSPSSGYEMMARLCAELGRPPKALFTAACGLLEGVLRYLNQHQLMDADIHLCSFDDHYLFDCLPLRIDTIAQDSQQMAAHSFSLITRLIEQNVSDGLAQSLPSQIHWRHPLSRKRKL</sequence>
<keyword evidence="3 7" id="KW-0238">DNA-binding</keyword>
<dbReference type="PROSITE" id="PS50932">
    <property type="entry name" value="HTH_LACI_2"/>
    <property type="match status" value="1"/>
</dbReference>
<proteinExistence type="predicted"/>
<comment type="caution">
    <text evidence="7">The sequence shown here is derived from an EMBL/GenBank/DDBJ whole genome shotgun (WGS) entry which is preliminary data.</text>
</comment>
<dbReference type="PANTHER" id="PTHR30146:SF45">
    <property type="entry name" value="CATABOLITE REPRESSOR_ACTIVATOR"/>
    <property type="match status" value="1"/>
</dbReference>
<keyword evidence="1" id="KW-0678">Repressor</keyword>
<dbReference type="RefSeq" id="WP_377153234.1">
    <property type="nucleotide sequence ID" value="NZ_JBHSAF010000014.1"/>
</dbReference>
<dbReference type="InterPro" id="IPR000843">
    <property type="entry name" value="HTH_LacI"/>
</dbReference>
<accession>A0ABV8CR82</accession>
<name>A0ABV8CR82_9GAMM</name>
<dbReference type="InterPro" id="IPR012781">
    <property type="entry name" value="Fruct_sucro_rep"/>
</dbReference>
<evidence type="ECO:0000313" key="8">
    <source>
        <dbReference type="Proteomes" id="UP001595692"/>
    </source>
</evidence>
<gene>
    <name evidence="7" type="ORF">ACFOSS_13130</name>
</gene>
<dbReference type="NCBIfam" id="TIGR02417">
    <property type="entry name" value="fruct_sucro_rep"/>
    <property type="match status" value="1"/>
</dbReference>
<evidence type="ECO:0000256" key="2">
    <source>
        <dbReference type="ARBA" id="ARBA00023015"/>
    </source>
</evidence>
<keyword evidence="5" id="KW-0804">Transcription</keyword>
<reference evidence="8" key="1">
    <citation type="journal article" date="2019" name="Int. J. Syst. Evol. Microbiol.">
        <title>The Global Catalogue of Microorganisms (GCM) 10K type strain sequencing project: providing services to taxonomists for standard genome sequencing and annotation.</title>
        <authorList>
            <consortium name="The Broad Institute Genomics Platform"/>
            <consortium name="The Broad Institute Genome Sequencing Center for Infectious Disease"/>
            <person name="Wu L."/>
            <person name="Ma J."/>
        </authorList>
    </citation>
    <scope>NUCLEOTIDE SEQUENCE [LARGE SCALE GENOMIC DNA]</scope>
    <source>
        <strain evidence="8">CCUG 54939</strain>
    </source>
</reference>
<feature type="domain" description="HTH lacI-type" evidence="6">
    <location>
        <begin position="7"/>
        <end position="64"/>
    </location>
</feature>
<dbReference type="Gene3D" id="1.10.260.40">
    <property type="entry name" value="lambda repressor-like DNA-binding domains"/>
    <property type="match status" value="1"/>
</dbReference>
<dbReference type="Proteomes" id="UP001595692">
    <property type="component" value="Unassembled WGS sequence"/>
</dbReference>
<protein>
    <submittedName>
        <fullName evidence="7">LacI family DNA-binding transcriptional regulator</fullName>
    </submittedName>
</protein>
<dbReference type="CDD" id="cd06274">
    <property type="entry name" value="PBP1_FruR"/>
    <property type="match status" value="1"/>
</dbReference>
<dbReference type="SUPFAM" id="SSF47413">
    <property type="entry name" value="lambda repressor-like DNA-binding domains"/>
    <property type="match status" value="1"/>
</dbReference>
<dbReference type="CDD" id="cd01392">
    <property type="entry name" value="HTH_LacI"/>
    <property type="match status" value="1"/>
</dbReference>